<evidence type="ECO:0000313" key="1">
    <source>
        <dbReference type="EMBL" id="MEE2040168.1"/>
    </source>
</evidence>
<dbReference type="EMBL" id="JAUZMY010000026">
    <property type="protein sequence ID" value="MEE2040168.1"/>
    <property type="molecule type" value="Genomic_DNA"/>
</dbReference>
<dbReference type="Proteomes" id="UP001356095">
    <property type="component" value="Unassembled WGS sequence"/>
</dbReference>
<evidence type="ECO:0000313" key="2">
    <source>
        <dbReference type="Proteomes" id="UP001356095"/>
    </source>
</evidence>
<reference evidence="1 2" key="1">
    <citation type="submission" date="2023-08" db="EMBL/GenBank/DDBJ databases">
        <authorList>
            <person name="Girao M."/>
            <person name="Carvalho M.F."/>
        </authorList>
    </citation>
    <scope>NUCLEOTIDE SEQUENCE [LARGE SCALE GENOMIC DNA]</scope>
    <source>
        <strain evidence="1 2">CT-R113</strain>
    </source>
</reference>
<dbReference type="RefSeq" id="WP_330093937.1">
    <property type="nucleotide sequence ID" value="NZ_JAUZMY010000026.1"/>
</dbReference>
<sequence>MCDPETPPEPDYDVTVSGPYRYEMTMTDQYEGWLELTVSDTMSPTNARYSPETLDAAVRAFCQVVHAESPVRVVKRANAHATRPGVFFPPA</sequence>
<protein>
    <submittedName>
        <fullName evidence="1">Uncharacterized protein</fullName>
    </submittedName>
</protein>
<keyword evidence="2" id="KW-1185">Reference proteome</keyword>
<proteinExistence type="predicted"/>
<organism evidence="1 2">
    <name type="scientific">Nocardiopsis codii</name>
    <dbReference type="NCBI Taxonomy" id="3065942"/>
    <lineage>
        <taxon>Bacteria</taxon>
        <taxon>Bacillati</taxon>
        <taxon>Actinomycetota</taxon>
        <taxon>Actinomycetes</taxon>
        <taxon>Streptosporangiales</taxon>
        <taxon>Nocardiopsidaceae</taxon>
        <taxon>Nocardiopsis</taxon>
    </lineage>
</organism>
<name>A0ABU7KD53_9ACTN</name>
<gene>
    <name evidence="1" type="ORF">Q8791_23405</name>
</gene>
<comment type="caution">
    <text evidence="1">The sequence shown here is derived from an EMBL/GenBank/DDBJ whole genome shotgun (WGS) entry which is preliminary data.</text>
</comment>
<accession>A0ABU7KD53</accession>